<gene>
    <name evidence="1" type="ORF">CEXT_609701</name>
</gene>
<keyword evidence="2" id="KW-1185">Reference proteome</keyword>
<evidence type="ECO:0000313" key="2">
    <source>
        <dbReference type="Proteomes" id="UP001054945"/>
    </source>
</evidence>
<sequence>MLEEVAQIMGAAVTAPLQVKASDHEEGGREEFGFERRFPTKIRSGNRLWGCSHSYPLQVKALGCEEGEGKGSLGLDEDFLSKMLRFNTQKRRRETKTVGLKKKCFHSTGDEVSRLLDFTRMNYFN</sequence>
<evidence type="ECO:0000313" key="1">
    <source>
        <dbReference type="EMBL" id="GIX98488.1"/>
    </source>
</evidence>
<proteinExistence type="predicted"/>
<dbReference type="EMBL" id="BPLR01004918">
    <property type="protein sequence ID" value="GIX98488.1"/>
    <property type="molecule type" value="Genomic_DNA"/>
</dbReference>
<reference evidence="1 2" key="1">
    <citation type="submission" date="2021-06" db="EMBL/GenBank/DDBJ databases">
        <title>Caerostris extrusa draft genome.</title>
        <authorList>
            <person name="Kono N."/>
            <person name="Arakawa K."/>
        </authorList>
    </citation>
    <scope>NUCLEOTIDE SEQUENCE [LARGE SCALE GENOMIC DNA]</scope>
</reference>
<accession>A0AAV4PN96</accession>
<organism evidence="1 2">
    <name type="scientific">Caerostris extrusa</name>
    <name type="common">Bark spider</name>
    <name type="synonym">Caerostris bankana</name>
    <dbReference type="NCBI Taxonomy" id="172846"/>
    <lineage>
        <taxon>Eukaryota</taxon>
        <taxon>Metazoa</taxon>
        <taxon>Ecdysozoa</taxon>
        <taxon>Arthropoda</taxon>
        <taxon>Chelicerata</taxon>
        <taxon>Arachnida</taxon>
        <taxon>Araneae</taxon>
        <taxon>Araneomorphae</taxon>
        <taxon>Entelegynae</taxon>
        <taxon>Araneoidea</taxon>
        <taxon>Araneidae</taxon>
        <taxon>Caerostris</taxon>
    </lineage>
</organism>
<dbReference type="AlphaFoldDB" id="A0AAV4PN96"/>
<protein>
    <submittedName>
        <fullName evidence="1">Uncharacterized protein</fullName>
    </submittedName>
</protein>
<name>A0AAV4PN96_CAEEX</name>
<dbReference type="Proteomes" id="UP001054945">
    <property type="component" value="Unassembled WGS sequence"/>
</dbReference>
<comment type="caution">
    <text evidence="1">The sequence shown here is derived from an EMBL/GenBank/DDBJ whole genome shotgun (WGS) entry which is preliminary data.</text>
</comment>